<dbReference type="Pfam" id="PF01381">
    <property type="entry name" value="HTH_3"/>
    <property type="match status" value="1"/>
</dbReference>
<protein>
    <submittedName>
        <fullName evidence="2">Transcriptional regulator, y4mF family</fullName>
    </submittedName>
</protein>
<accession>A0A0T9MU32</accession>
<organism evidence="2 3">
    <name type="scientific">Yersinia intermedia</name>
    <dbReference type="NCBI Taxonomy" id="631"/>
    <lineage>
        <taxon>Bacteria</taxon>
        <taxon>Pseudomonadati</taxon>
        <taxon>Pseudomonadota</taxon>
        <taxon>Gammaproteobacteria</taxon>
        <taxon>Enterobacterales</taxon>
        <taxon>Yersiniaceae</taxon>
        <taxon>Yersinia</taxon>
    </lineage>
</organism>
<dbReference type="SUPFAM" id="SSF47413">
    <property type="entry name" value="lambda repressor-like DNA-binding domains"/>
    <property type="match status" value="1"/>
</dbReference>
<sequence>MTGYDLRLWRSGQFWTRDEVRSIRIGSRWRQEDAAEQLGVTLRTYRTYEQYTPPLVVELGVQILSLQTMLSELARLPFDQAINRLRTLTGCTKQELGVMPTYQVAMPSLGLKQWRSVLKWTQVQVAEKLGVTIRTYKSYEQGAYKLPRRVILAIQALTLRVMLPQLANGQPDDLLPQLWLLLQTDGA</sequence>
<dbReference type="InterPro" id="IPR001387">
    <property type="entry name" value="Cro/C1-type_HTH"/>
</dbReference>
<dbReference type="Proteomes" id="UP000038750">
    <property type="component" value="Unassembled WGS sequence"/>
</dbReference>
<name>A0A0T9MU32_YERIN</name>
<evidence type="ECO:0000313" key="3">
    <source>
        <dbReference type="Proteomes" id="UP000038750"/>
    </source>
</evidence>
<dbReference type="RefSeq" id="WP_050074440.1">
    <property type="nucleotide sequence ID" value="NZ_CPZJ01000019.1"/>
</dbReference>
<evidence type="ECO:0000313" key="2">
    <source>
        <dbReference type="EMBL" id="CNG48149.1"/>
    </source>
</evidence>
<evidence type="ECO:0000259" key="1">
    <source>
        <dbReference type="PROSITE" id="PS50943"/>
    </source>
</evidence>
<dbReference type="Gene3D" id="1.10.260.40">
    <property type="entry name" value="lambda repressor-like DNA-binding domains"/>
    <property type="match status" value="1"/>
</dbReference>
<dbReference type="CDD" id="cd00093">
    <property type="entry name" value="HTH_XRE"/>
    <property type="match status" value="1"/>
</dbReference>
<dbReference type="AlphaFoldDB" id="A0A0T9MU32"/>
<reference evidence="2 3" key="1">
    <citation type="submission" date="2015-03" db="EMBL/GenBank/DDBJ databases">
        <authorList>
            <person name="Murphy D."/>
        </authorList>
    </citation>
    <scope>NUCLEOTIDE SEQUENCE [LARGE SCALE GENOMIC DNA]</scope>
    <source>
        <strain evidence="2 3">BR165/97</strain>
    </source>
</reference>
<proteinExistence type="predicted"/>
<gene>
    <name evidence="2" type="ORF">ERS008530_03869</name>
</gene>
<dbReference type="PROSITE" id="PS50943">
    <property type="entry name" value="HTH_CROC1"/>
    <property type="match status" value="1"/>
</dbReference>
<dbReference type="EMBL" id="CPZJ01000019">
    <property type="protein sequence ID" value="CNG48149.1"/>
    <property type="molecule type" value="Genomic_DNA"/>
</dbReference>
<dbReference type="SMART" id="SM00530">
    <property type="entry name" value="HTH_XRE"/>
    <property type="match status" value="2"/>
</dbReference>
<dbReference type="GO" id="GO:0003677">
    <property type="term" value="F:DNA binding"/>
    <property type="evidence" value="ECO:0007669"/>
    <property type="project" value="InterPro"/>
</dbReference>
<dbReference type="InterPro" id="IPR010982">
    <property type="entry name" value="Lambda_DNA-bd_dom_sf"/>
</dbReference>
<feature type="domain" description="HTH cro/C1-type" evidence="1">
    <location>
        <begin position="111"/>
        <end position="147"/>
    </location>
</feature>